<dbReference type="Gene3D" id="3.40.50.2000">
    <property type="entry name" value="Glycogen Phosphorylase B"/>
    <property type="match status" value="2"/>
</dbReference>
<name>A0ABV9XA12_9ACTN</name>
<evidence type="ECO:0000313" key="6">
    <source>
        <dbReference type="Proteomes" id="UP001595829"/>
    </source>
</evidence>
<dbReference type="SUPFAM" id="SSF53756">
    <property type="entry name" value="UDP-Glycosyltransferase/glycogen phosphorylase"/>
    <property type="match status" value="1"/>
</dbReference>
<gene>
    <name evidence="5" type="ORF">ACFPM3_05190</name>
</gene>
<evidence type="ECO:0000256" key="2">
    <source>
        <dbReference type="ARBA" id="ARBA00022676"/>
    </source>
</evidence>
<proteinExistence type="predicted"/>
<dbReference type="GO" id="GO:0016757">
    <property type="term" value="F:glycosyltransferase activity"/>
    <property type="evidence" value="ECO:0007669"/>
    <property type="project" value="UniProtKB-KW"/>
</dbReference>
<evidence type="ECO:0000256" key="3">
    <source>
        <dbReference type="ARBA" id="ARBA00022679"/>
    </source>
</evidence>
<evidence type="ECO:0000256" key="1">
    <source>
        <dbReference type="ARBA" id="ARBA00021292"/>
    </source>
</evidence>
<protein>
    <recommendedName>
        <fullName evidence="1">D-inositol 3-phosphate glycosyltransferase</fullName>
    </recommendedName>
</protein>
<reference evidence="6" key="1">
    <citation type="journal article" date="2019" name="Int. J. Syst. Evol. Microbiol.">
        <title>The Global Catalogue of Microorganisms (GCM) 10K type strain sequencing project: providing services to taxonomists for standard genome sequencing and annotation.</title>
        <authorList>
            <consortium name="The Broad Institute Genomics Platform"/>
            <consortium name="The Broad Institute Genome Sequencing Center for Infectious Disease"/>
            <person name="Wu L."/>
            <person name="Ma J."/>
        </authorList>
    </citation>
    <scope>NUCLEOTIDE SEQUENCE [LARGE SCALE GENOMIC DNA]</scope>
    <source>
        <strain evidence="6">CGMCC 4.1648</strain>
    </source>
</reference>
<dbReference type="InterPro" id="IPR028098">
    <property type="entry name" value="Glyco_trans_4-like_N"/>
</dbReference>
<keyword evidence="6" id="KW-1185">Reference proteome</keyword>
<evidence type="ECO:0000313" key="5">
    <source>
        <dbReference type="EMBL" id="MFC5021548.1"/>
    </source>
</evidence>
<keyword evidence="2 5" id="KW-0328">Glycosyltransferase</keyword>
<feature type="domain" description="Glycosyltransferase subfamily 4-like N-terminal" evidence="4">
    <location>
        <begin position="16"/>
        <end position="166"/>
    </location>
</feature>
<accession>A0ABV9XA12</accession>
<comment type="caution">
    <text evidence="5">The sequence shown here is derived from an EMBL/GenBank/DDBJ whole genome shotgun (WGS) entry which is preliminary data.</text>
</comment>
<dbReference type="Pfam" id="PF13439">
    <property type="entry name" value="Glyco_transf_4"/>
    <property type="match status" value="1"/>
</dbReference>
<organism evidence="5 6">
    <name type="scientific">Streptomyces coeruleoprunus</name>
    <dbReference type="NCBI Taxonomy" id="285563"/>
    <lineage>
        <taxon>Bacteria</taxon>
        <taxon>Bacillati</taxon>
        <taxon>Actinomycetota</taxon>
        <taxon>Actinomycetes</taxon>
        <taxon>Kitasatosporales</taxon>
        <taxon>Streptomycetaceae</taxon>
        <taxon>Streptomyces</taxon>
    </lineage>
</organism>
<dbReference type="EMBL" id="JBHSJD010000002">
    <property type="protein sequence ID" value="MFC5021548.1"/>
    <property type="molecule type" value="Genomic_DNA"/>
</dbReference>
<evidence type="ECO:0000259" key="4">
    <source>
        <dbReference type="Pfam" id="PF13439"/>
    </source>
</evidence>
<sequence length="371" mass="38277">MPEPVRVGLLVDSDAFGGAEVYVRQLLRRLPAHFRRRLVVAEPVAPHFRDLHALCEDVTVVPLLRGRDPGHATASLLAGHAVDVWHVNLVDPGSNRAALAAASALAPTVATLHMPGHAHDATVALRALYGGLTTVIAVSREIAETVRERFGVPGDRVVRVRNGVDVPPRAAPPVRASGGTPCRIGAVGRLTEQKGFDVLVGAVARLVAEGHPITVEVAGDGRDRAALERAAAGLPVRFHGFVADVPAFLRGLDVFCLPSRREALSLALLEAMAHALPCVTTPVGDVTEVLGDTVVTVPVDDPAALARALGGLVADPERARRLGLRARRLAVGGLDAAGMVAATADVLAAAAASAQPSSARAAATTVPGASA</sequence>
<dbReference type="RefSeq" id="WP_345693502.1">
    <property type="nucleotide sequence ID" value="NZ_BAABIT010000001.1"/>
</dbReference>
<dbReference type="CDD" id="cd03801">
    <property type="entry name" value="GT4_PimA-like"/>
    <property type="match status" value="1"/>
</dbReference>
<dbReference type="Pfam" id="PF13692">
    <property type="entry name" value="Glyco_trans_1_4"/>
    <property type="match status" value="1"/>
</dbReference>
<dbReference type="Proteomes" id="UP001595829">
    <property type="component" value="Unassembled WGS sequence"/>
</dbReference>
<keyword evidence="3 5" id="KW-0808">Transferase</keyword>
<dbReference type="PANTHER" id="PTHR12526">
    <property type="entry name" value="GLYCOSYLTRANSFERASE"/>
    <property type="match status" value="1"/>
</dbReference>